<protein>
    <submittedName>
        <fullName evidence="1">Uncharacterized protein</fullName>
    </submittedName>
</protein>
<accession>A0A848D9T2</accession>
<dbReference type="Proteomes" id="UP000606580">
    <property type="component" value="Unassembled WGS sequence"/>
</dbReference>
<evidence type="ECO:0000313" key="2">
    <source>
        <dbReference type="Proteomes" id="UP000606580"/>
    </source>
</evidence>
<dbReference type="AlphaFoldDB" id="A0A848D9T2"/>
<reference evidence="1" key="1">
    <citation type="journal article" date="2020" name="MBio">
        <title>'Candidatus Ethanoperedens,' a Thermophilic Genus of Archaea Mediating the Anaerobic Oxidation of Ethane.</title>
        <authorList>
            <person name="Hahn C.J."/>
            <person name="Laso-Perez R."/>
            <person name="Vulcano F."/>
            <person name="Vaziourakis K.M."/>
            <person name="Stokke R."/>
            <person name="Steen I.H."/>
            <person name="Teske A."/>
            <person name="Boetius A."/>
            <person name="Liebeke M."/>
            <person name="Amann R."/>
            <person name="Knittel K."/>
            <person name="Wegener G."/>
        </authorList>
    </citation>
    <scope>NUCLEOTIDE SEQUENCE</scope>
    <source>
        <strain evidence="1">GoM-Arc1-LC-WB58</strain>
    </source>
</reference>
<sequence length="257" mass="28482">MQSINIYCRERKLRAMRQIDLQGFDPQSAIDAGLEYIKNLSPDGVKNVSRIIQALSLGNADPSRPSVYVGWLIKEKRDDHWETDSVLLDTARAVSALASYGIIFPDVGRRLLKQQLDNGSWNNNLTETAYVLIALGDVKEKNTSGCRWLAGNPELTSTGTIALSITALCKHGFNEGDFIAENVELLKQRQLADCSWKSLAISNMVAQALFAAGEKKAALSAVPWILSRQREDGSWKNKSDNTALTLITLKMITAWKK</sequence>
<organism evidence="1 2">
    <name type="scientific">Candidatus Ethanoperedens thermophilum</name>
    <dbReference type="NCBI Taxonomy" id="2766897"/>
    <lineage>
        <taxon>Archaea</taxon>
        <taxon>Methanobacteriati</taxon>
        <taxon>Methanobacteriota</taxon>
        <taxon>Stenosarchaea group</taxon>
        <taxon>Methanomicrobia</taxon>
        <taxon>Methanosarcinales</taxon>
        <taxon>Methanosarcinales incertae sedis</taxon>
        <taxon>GOM Arc I cluster</taxon>
        <taxon>Candidatus Ethanoperedens</taxon>
    </lineage>
</organism>
<gene>
    <name evidence="1" type="ORF">GIS02_01645</name>
</gene>
<dbReference type="EMBL" id="WNEG01000031">
    <property type="protein sequence ID" value="NMG82892.1"/>
    <property type="molecule type" value="Genomic_DNA"/>
</dbReference>
<dbReference type="CDD" id="cd00688">
    <property type="entry name" value="ISOPREN_C2_like"/>
    <property type="match status" value="1"/>
</dbReference>
<dbReference type="SUPFAM" id="SSF48239">
    <property type="entry name" value="Terpenoid cyclases/Protein prenyltransferases"/>
    <property type="match status" value="1"/>
</dbReference>
<dbReference type="Gene3D" id="1.50.10.20">
    <property type="match status" value="1"/>
</dbReference>
<evidence type="ECO:0000313" key="1">
    <source>
        <dbReference type="EMBL" id="NMG82892.1"/>
    </source>
</evidence>
<dbReference type="InterPro" id="IPR008930">
    <property type="entry name" value="Terpenoid_cyclase/PrenylTrfase"/>
</dbReference>
<comment type="caution">
    <text evidence="1">The sequence shown here is derived from an EMBL/GenBank/DDBJ whole genome shotgun (WGS) entry which is preliminary data.</text>
</comment>
<proteinExistence type="predicted"/>
<name>A0A848D9T2_9EURY</name>